<dbReference type="RefSeq" id="WP_006969011.1">
    <property type="nucleotide sequence ID" value="NZ_ABCS01000001.1"/>
</dbReference>
<dbReference type="Gene3D" id="3.30.300.30">
    <property type="match status" value="1"/>
</dbReference>
<dbReference type="AlphaFoldDB" id="A6FX12"/>
<organism evidence="4 5">
    <name type="scientific">Plesiocystis pacifica SIR-1</name>
    <dbReference type="NCBI Taxonomy" id="391625"/>
    <lineage>
        <taxon>Bacteria</taxon>
        <taxon>Pseudomonadati</taxon>
        <taxon>Myxococcota</taxon>
        <taxon>Polyangia</taxon>
        <taxon>Nannocystales</taxon>
        <taxon>Nannocystaceae</taxon>
        <taxon>Plesiocystis</taxon>
    </lineage>
</organism>
<dbReference type="GO" id="GO:0006631">
    <property type="term" value="P:fatty acid metabolic process"/>
    <property type="evidence" value="ECO:0007669"/>
    <property type="project" value="TreeGrafter"/>
</dbReference>
<dbReference type="Gene3D" id="3.40.50.12780">
    <property type="entry name" value="N-terminal domain of ligase-like"/>
    <property type="match status" value="1"/>
</dbReference>
<dbReference type="InterPro" id="IPR025110">
    <property type="entry name" value="AMP-bd_C"/>
</dbReference>
<feature type="domain" description="AMP-binding enzyme C-terminal" evidence="3">
    <location>
        <begin position="428"/>
        <end position="511"/>
    </location>
</feature>
<dbReference type="GO" id="GO:0031956">
    <property type="term" value="F:medium-chain fatty acid-CoA ligase activity"/>
    <property type="evidence" value="ECO:0007669"/>
    <property type="project" value="TreeGrafter"/>
</dbReference>
<evidence type="ECO:0000259" key="2">
    <source>
        <dbReference type="Pfam" id="PF00501"/>
    </source>
</evidence>
<dbReference type="EMBL" id="ABCS01000001">
    <property type="protein sequence ID" value="EDM81836.1"/>
    <property type="molecule type" value="Genomic_DNA"/>
</dbReference>
<comment type="caution">
    <text evidence="4">The sequence shown here is derived from an EMBL/GenBank/DDBJ whole genome shotgun (WGS) entry which is preliminary data.</text>
</comment>
<dbReference type="Pfam" id="PF00501">
    <property type="entry name" value="AMP-binding"/>
    <property type="match status" value="1"/>
</dbReference>
<accession>A6FX12</accession>
<dbReference type="PANTHER" id="PTHR43201:SF8">
    <property type="entry name" value="ACYL-COA SYNTHETASE FAMILY MEMBER 3"/>
    <property type="match status" value="1"/>
</dbReference>
<protein>
    <submittedName>
        <fullName evidence="4">Putative long-chain fatty acid--CoA ligase</fullName>
    </submittedName>
</protein>
<dbReference type="InterPro" id="IPR000873">
    <property type="entry name" value="AMP-dep_synth/lig_dom"/>
</dbReference>
<sequence length="535" mass="57568">MSRQATAHLFAALEAGSDGLAYVFEDQRLTWAELDERARCYANALAHAGVSKGDRVAVYAQTCLEQVIALFGNYYRGAVHVPINTRYRAAEVAHILADSQPAAILGDAAGAEVLDQALSHAKLHRTPVRVGLDAGAPGFAFTELLAGAPGEYLRPRDSDLALMIYTSGTTGPSKGVMLPHGAVVANMRALTGLWTWSKRDRLVLALPLFHVHGLCIGVHGAAIHAMPVLLERRFDPAKVVARFGDGPDQRGTIFMGVPTMYKALVDHMWSNSSAAATLARGRLFTSGSAALSPSLYEDFVSLTDHRILERYGMSETLITLSNPYVGVRMPGAVGQPVPGCDAAVVDEQGDELAHGQTGELIVYSSGIMAGYWNLPERSAESFITDREGRPWFKTGDVAFVDERGYFHLVGRASVDVIKSGGFKISAREIEEALASHPTVREIAVIGVPDETWGEQIVACVVPEAGPFAALNDDPSELFAALVAHHRDHLADFKKPRGLLVCEELPRNALGKLQKHKLIARVAAEGLSVSRVPGKD</sequence>
<keyword evidence="4" id="KW-0436">Ligase</keyword>
<dbReference type="PROSITE" id="PS00455">
    <property type="entry name" value="AMP_BINDING"/>
    <property type="match status" value="1"/>
</dbReference>
<name>A6FX12_9BACT</name>
<proteinExistence type="inferred from homology"/>
<dbReference type="STRING" id="391625.PPSIR1_05198"/>
<gene>
    <name evidence="4" type="ORF">PPSIR1_05198</name>
</gene>
<dbReference type="Pfam" id="PF13193">
    <property type="entry name" value="AMP-binding_C"/>
    <property type="match status" value="1"/>
</dbReference>
<dbReference type="Proteomes" id="UP000005801">
    <property type="component" value="Unassembled WGS sequence"/>
</dbReference>
<dbReference type="InterPro" id="IPR045851">
    <property type="entry name" value="AMP-bd_C_sf"/>
</dbReference>
<dbReference type="PANTHER" id="PTHR43201">
    <property type="entry name" value="ACYL-COA SYNTHETASE"/>
    <property type="match status" value="1"/>
</dbReference>
<evidence type="ECO:0000313" key="4">
    <source>
        <dbReference type="EMBL" id="EDM81836.1"/>
    </source>
</evidence>
<dbReference type="SUPFAM" id="SSF56801">
    <property type="entry name" value="Acetyl-CoA synthetase-like"/>
    <property type="match status" value="1"/>
</dbReference>
<reference evidence="4 5" key="1">
    <citation type="submission" date="2007-06" db="EMBL/GenBank/DDBJ databases">
        <authorList>
            <person name="Shimkets L."/>
            <person name="Ferriera S."/>
            <person name="Johnson J."/>
            <person name="Kravitz S."/>
            <person name="Beeson K."/>
            <person name="Sutton G."/>
            <person name="Rogers Y.-H."/>
            <person name="Friedman R."/>
            <person name="Frazier M."/>
            <person name="Venter J.C."/>
        </authorList>
    </citation>
    <scope>NUCLEOTIDE SEQUENCE [LARGE SCALE GENOMIC DNA]</scope>
    <source>
        <strain evidence="4 5">SIR-1</strain>
    </source>
</reference>
<feature type="domain" description="AMP-dependent synthetase/ligase" evidence="2">
    <location>
        <begin position="17"/>
        <end position="372"/>
    </location>
</feature>
<dbReference type="OrthoDB" id="9801302at2"/>
<dbReference type="InterPro" id="IPR042099">
    <property type="entry name" value="ANL_N_sf"/>
</dbReference>
<dbReference type="eggNOG" id="COG0318">
    <property type="taxonomic scope" value="Bacteria"/>
</dbReference>
<dbReference type="InterPro" id="IPR020845">
    <property type="entry name" value="AMP-binding_CS"/>
</dbReference>
<keyword evidence="5" id="KW-1185">Reference proteome</keyword>
<evidence type="ECO:0000256" key="1">
    <source>
        <dbReference type="ARBA" id="ARBA00006432"/>
    </source>
</evidence>
<evidence type="ECO:0000313" key="5">
    <source>
        <dbReference type="Proteomes" id="UP000005801"/>
    </source>
</evidence>
<comment type="similarity">
    <text evidence="1">Belongs to the ATP-dependent AMP-binding enzyme family.</text>
</comment>
<evidence type="ECO:0000259" key="3">
    <source>
        <dbReference type="Pfam" id="PF13193"/>
    </source>
</evidence>